<feature type="region of interest" description="Disordered" evidence="1">
    <location>
        <begin position="82"/>
        <end position="105"/>
    </location>
</feature>
<evidence type="ECO:0000313" key="3">
    <source>
        <dbReference type="Proteomes" id="UP000263232"/>
    </source>
</evidence>
<organism evidence="2 3">
    <name type="scientific">Suicoccus acidiformans</name>
    <dbReference type="NCBI Taxonomy" id="2036206"/>
    <lineage>
        <taxon>Bacteria</taxon>
        <taxon>Bacillati</taxon>
        <taxon>Bacillota</taxon>
        <taxon>Bacilli</taxon>
        <taxon>Lactobacillales</taxon>
        <taxon>Aerococcaceae</taxon>
        <taxon>Suicoccus</taxon>
    </lineage>
</organism>
<keyword evidence="3" id="KW-1185">Reference proteome</keyword>
<dbReference type="OrthoDB" id="2151928at2"/>
<accession>A0A347WIJ2</accession>
<reference evidence="2 3" key="1">
    <citation type="submission" date="2017-09" db="EMBL/GenBank/DDBJ databases">
        <title>Complete genome sequence of Oxytococcus suis strain ZY16052.</title>
        <authorList>
            <person name="Li F."/>
        </authorList>
    </citation>
    <scope>NUCLEOTIDE SEQUENCE [LARGE SCALE GENOMIC DNA]</scope>
    <source>
        <strain evidence="2 3">ZY16052</strain>
    </source>
</reference>
<sequence length="847" mass="96263">MSYEFRDIFKRVGEERLEGENTYRDPTTVSPIQAQIQRGKKDIISIELARWIRTKMFGIDVRESLARFVEWISVLTNQTIDKTEQTSKRQNDVEQRQDDTEKDVKDFKDDFNRRYDEQIAGNTDLNEVIDARGGELTLNKRLSKMQHMVDSGIEYVTYSMFGVNSQKKYYNPSNNKYYLDEDFINEYDNDDGIKIKQAHQFASDNNLPIKVSKGCFLIKETRRIPITTNIDFGDSTFYIQEDGRAWWDNVFEVTGDEEIKIDANKINLPIKKGTTSIPELSDFEGSFVVIEDKNDITMMRSDNGIVHHNTQLFVVEKNGELISEITKDVHNITSIIAKKIHQNHLIITGGTFLYDGNFKSTLSGPSNGFYIDRSKVKISNQFVGILGSDESEGQFNGFYRPDNVYDFELSNVRVVPRSNNGNSTYGLTGEKVLQYKIIQVTALGDKSNWGVMGTNYIKDLIIKDSRLTRVDVHYGAHNIFIENSVLGGINVTGSGRLSVNNTQVYNNFFISFRGDYGSMWDGDIYIYESKLVVENNNSVGIISFQAKSNHNFGTDLVFGRNIHIKNFSVDYLTNNDKEAYLYSRSGSVNLNDVYMPETMSFENVHSNRSIGFIFLNTLGNSLRNKSRKVNTIRSIEPNDINIDTNATWSFKNIHTTYVVGTPKDFNTKKHITFWSGASPYNLSESNIVPEITIENCNGISVVSENVLFKLVIKNSTINTLNSNGYINVSIENSDIKPNYNASKNETDDSKAITLKKDQLSILNVNVYPTYHNGVKNLGYTVGKNGLFDINWKKGTYTVTAGKFLGVTLLPEIVRSIREYNLSAYKGNQLLEHLRLSAVGAENIETEY</sequence>
<dbReference type="EMBL" id="CP023434">
    <property type="protein sequence ID" value="AXY24899.1"/>
    <property type="molecule type" value="Genomic_DNA"/>
</dbReference>
<dbReference type="Proteomes" id="UP000263232">
    <property type="component" value="Chromosome"/>
</dbReference>
<protein>
    <submittedName>
        <fullName evidence="2">Uncharacterized protein</fullName>
    </submittedName>
</protein>
<proteinExistence type="predicted"/>
<name>A0A347WIJ2_9LACT</name>
<evidence type="ECO:0000256" key="1">
    <source>
        <dbReference type="SAM" id="MobiDB-lite"/>
    </source>
</evidence>
<dbReference type="RefSeq" id="WP_118989821.1">
    <property type="nucleotide sequence ID" value="NZ_CP023434.1"/>
</dbReference>
<dbReference type="KEGG" id="abae:CL176_02040"/>
<evidence type="ECO:0000313" key="2">
    <source>
        <dbReference type="EMBL" id="AXY24899.1"/>
    </source>
</evidence>
<gene>
    <name evidence="2" type="ORF">CL176_02040</name>
</gene>
<dbReference type="AlphaFoldDB" id="A0A347WIJ2"/>